<evidence type="ECO:0000313" key="2">
    <source>
        <dbReference type="EMBL" id="PZO42129.1"/>
    </source>
</evidence>
<feature type="transmembrane region" description="Helical" evidence="1">
    <location>
        <begin position="104"/>
        <end position="121"/>
    </location>
</feature>
<dbReference type="AlphaFoldDB" id="A0A2W4WJT8"/>
<dbReference type="Proteomes" id="UP000249467">
    <property type="component" value="Unassembled WGS sequence"/>
</dbReference>
<keyword evidence="1" id="KW-0472">Membrane</keyword>
<evidence type="ECO:0000256" key="1">
    <source>
        <dbReference type="SAM" id="Phobius"/>
    </source>
</evidence>
<keyword evidence="1" id="KW-0812">Transmembrane</keyword>
<evidence type="ECO:0000313" key="3">
    <source>
        <dbReference type="Proteomes" id="UP000249467"/>
    </source>
</evidence>
<name>A0A2W4WJT8_9CYAN</name>
<reference evidence="2 3" key="2">
    <citation type="submission" date="2018-06" db="EMBL/GenBank/DDBJ databases">
        <title>Metagenomic assembly of (sub)arctic Cyanobacteria and their associated microbiome from non-axenic cultures.</title>
        <authorList>
            <person name="Baurain D."/>
        </authorList>
    </citation>
    <scope>NUCLEOTIDE SEQUENCE [LARGE SCALE GENOMIC DNA]</scope>
    <source>
        <strain evidence="2">ULC066bin1</strain>
    </source>
</reference>
<gene>
    <name evidence="2" type="ORF">DCF19_07740</name>
</gene>
<accession>A0A2W4WJT8</accession>
<protein>
    <submittedName>
        <fullName evidence="2">Uncharacterized protein</fullName>
    </submittedName>
</protein>
<keyword evidence="1" id="KW-1133">Transmembrane helix</keyword>
<feature type="transmembrane region" description="Helical" evidence="1">
    <location>
        <begin position="25"/>
        <end position="47"/>
    </location>
</feature>
<reference evidence="2 3" key="1">
    <citation type="submission" date="2018-04" db="EMBL/GenBank/DDBJ databases">
        <authorList>
            <person name="Go L.Y."/>
            <person name="Mitchell J.A."/>
        </authorList>
    </citation>
    <scope>NUCLEOTIDE SEQUENCE [LARGE SCALE GENOMIC DNA]</scope>
    <source>
        <strain evidence="2">ULC066bin1</strain>
    </source>
</reference>
<proteinExistence type="predicted"/>
<comment type="caution">
    <text evidence="2">The sequence shown here is derived from an EMBL/GenBank/DDBJ whole genome shotgun (WGS) entry which is preliminary data.</text>
</comment>
<dbReference type="PANTHER" id="PTHR36383:SF1">
    <property type="entry name" value="PROTEIN, PUTATIVE-RELATED"/>
    <property type="match status" value="1"/>
</dbReference>
<organism evidence="2 3">
    <name type="scientific">Pseudanabaena frigida</name>
    <dbReference type="NCBI Taxonomy" id="945775"/>
    <lineage>
        <taxon>Bacteria</taxon>
        <taxon>Bacillati</taxon>
        <taxon>Cyanobacteriota</taxon>
        <taxon>Cyanophyceae</taxon>
        <taxon>Pseudanabaenales</taxon>
        <taxon>Pseudanabaenaceae</taxon>
        <taxon>Pseudanabaena</taxon>
    </lineage>
</organism>
<feature type="transmembrane region" description="Helical" evidence="1">
    <location>
        <begin position="133"/>
        <end position="154"/>
    </location>
</feature>
<feature type="transmembrane region" description="Helical" evidence="1">
    <location>
        <begin position="72"/>
        <end position="92"/>
    </location>
</feature>
<sequence>MQSSPLVSTESEHLSVADRIESFKAGFLGAIASVFAFFAIAILHYGLQQFWQTILTSSPVQLITSFELGNPFVLFIKLGMIGFSGFLFAVTYRYIVRRDCNSHLKSGAILAFACIRCFATIDRDLSALTLLPLMQSTLAIAILLLENIAWLAIVQSILETAIHHKWIAAFGSAN</sequence>
<dbReference type="EMBL" id="QBML01000008">
    <property type="protein sequence ID" value="PZO42129.1"/>
    <property type="molecule type" value="Genomic_DNA"/>
</dbReference>
<dbReference type="PANTHER" id="PTHR36383">
    <property type="entry name" value="OS09G0529350 PROTEIN"/>
    <property type="match status" value="1"/>
</dbReference>